<organism evidence="2 3">
    <name type="scientific">Dendryphion nanum</name>
    <dbReference type="NCBI Taxonomy" id="256645"/>
    <lineage>
        <taxon>Eukaryota</taxon>
        <taxon>Fungi</taxon>
        <taxon>Dikarya</taxon>
        <taxon>Ascomycota</taxon>
        <taxon>Pezizomycotina</taxon>
        <taxon>Dothideomycetes</taxon>
        <taxon>Pleosporomycetidae</taxon>
        <taxon>Pleosporales</taxon>
        <taxon>Torulaceae</taxon>
        <taxon>Dendryphion</taxon>
    </lineage>
</organism>
<evidence type="ECO:0000256" key="1">
    <source>
        <dbReference type="SAM" id="MobiDB-lite"/>
    </source>
</evidence>
<name>A0A9P9DRG0_9PLEO</name>
<accession>A0A9P9DRG0</accession>
<evidence type="ECO:0000313" key="2">
    <source>
        <dbReference type="EMBL" id="KAH7124033.1"/>
    </source>
</evidence>
<feature type="region of interest" description="Disordered" evidence="1">
    <location>
        <begin position="1"/>
        <end position="102"/>
    </location>
</feature>
<dbReference type="AlphaFoldDB" id="A0A9P9DRG0"/>
<dbReference type="OrthoDB" id="3438962at2759"/>
<feature type="region of interest" description="Disordered" evidence="1">
    <location>
        <begin position="114"/>
        <end position="177"/>
    </location>
</feature>
<comment type="caution">
    <text evidence="2">The sequence shown here is derived from an EMBL/GenBank/DDBJ whole genome shotgun (WGS) entry which is preliminary data.</text>
</comment>
<evidence type="ECO:0000313" key="3">
    <source>
        <dbReference type="Proteomes" id="UP000700596"/>
    </source>
</evidence>
<dbReference type="EMBL" id="JAGMWT010000008">
    <property type="protein sequence ID" value="KAH7124033.1"/>
    <property type="molecule type" value="Genomic_DNA"/>
</dbReference>
<sequence length="177" mass="18051">MSGLNPTGPSQPTQEQAYTTPGNAASKTSAENTQSTLKSTDISKPVDQRVPTKQAPEDGAQPSALGRGIHGAPAGEEAKGLSEEDVGRHQELDGAQMAAPGEGEVADAVAGRGVKDIGGEQPDFASDLDRKKAEQAEAREAIKNQKAENTAVGGALGQQGGPANPVDKNNYPNGGVQ</sequence>
<dbReference type="Proteomes" id="UP000700596">
    <property type="component" value="Unassembled WGS sequence"/>
</dbReference>
<feature type="compositionally biased region" description="Basic and acidic residues" evidence="1">
    <location>
        <begin position="76"/>
        <end position="92"/>
    </location>
</feature>
<protein>
    <submittedName>
        <fullName evidence="2">Uncharacterized protein</fullName>
    </submittedName>
</protein>
<feature type="compositionally biased region" description="Polar residues" evidence="1">
    <location>
        <begin position="1"/>
        <end position="42"/>
    </location>
</feature>
<gene>
    <name evidence="2" type="ORF">B0J11DRAFT_607054</name>
</gene>
<reference evidence="2" key="1">
    <citation type="journal article" date="2021" name="Nat. Commun.">
        <title>Genetic determinants of endophytism in the Arabidopsis root mycobiome.</title>
        <authorList>
            <person name="Mesny F."/>
            <person name="Miyauchi S."/>
            <person name="Thiergart T."/>
            <person name="Pickel B."/>
            <person name="Atanasova L."/>
            <person name="Karlsson M."/>
            <person name="Huettel B."/>
            <person name="Barry K.W."/>
            <person name="Haridas S."/>
            <person name="Chen C."/>
            <person name="Bauer D."/>
            <person name="Andreopoulos W."/>
            <person name="Pangilinan J."/>
            <person name="LaButti K."/>
            <person name="Riley R."/>
            <person name="Lipzen A."/>
            <person name="Clum A."/>
            <person name="Drula E."/>
            <person name="Henrissat B."/>
            <person name="Kohler A."/>
            <person name="Grigoriev I.V."/>
            <person name="Martin F.M."/>
            <person name="Hacquard S."/>
        </authorList>
    </citation>
    <scope>NUCLEOTIDE SEQUENCE</scope>
    <source>
        <strain evidence="2">MPI-CAGE-CH-0243</strain>
    </source>
</reference>
<feature type="compositionally biased region" description="Basic and acidic residues" evidence="1">
    <location>
        <begin position="127"/>
        <end position="146"/>
    </location>
</feature>
<proteinExistence type="predicted"/>
<keyword evidence="3" id="KW-1185">Reference proteome</keyword>